<evidence type="ECO:0000313" key="4">
    <source>
        <dbReference type="Proteomes" id="UP001277561"/>
    </source>
</evidence>
<keyword evidence="1" id="KW-0812">Transmembrane</keyword>
<dbReference type="Pfam" id="PF06568">
    <property type="entry name" value="YjiS-like"/>
    <property type="match status" value="1"/>
</dbReference>
<dbReference type="EMBL" id="JAVRAD010000021">
    <property type="protein sequence ID" value="MDX8332647.1"/>
    <property type="molecule type" value="Genomic_DNA"/>
</dbReference>
<gene>
    <name evidence="3" type="ORF">RMS29_25920</name>
</gene>
<evidence type="ECO:0000313" key="3">
    <source>
        <dbReference type="EMBL" id="MDX8332647.1"/>
    </source>
</evidence>
<organism evidence="3 4">
    <name type="scientific">Agrobacterium rosae</name>
    <dbReference type="NCBI Taxonomy" id="1972867"/>
    <lineage>
        <taxon>Bacteria</taxon>
        <taxon>Pseudomonadati</taxon>
        <taxon>Pseudomonadota</taxon>
        <taxon>Alphaproteobacteria</taxon>
        <taxon>Hyphomicrobiales</taxon>
        <taxon>Rhizobiaceae</taxon>
        <taxon>Rhizobium/Agrobacterium group</taxon>
        <taxon>Agrobacterium</taxon>
    </lineage>
</organism>
<keyword evidence="1" id="KW-0472">Membrane</keyword>
<comment type="caution">
    <text evidence="3">The sequence shown here is derived from an EMBL/GenBank/DDBJ whole genome shotgun (WGS) entry which is preliminary data.</text>
</comment>
<name>A0ABU4W4D1_9HYPH</name>
<keyword evidence="4" id="KW-1185">Reference proteome</keyword>
<dbReference type="InterPro" id="IPR009506">
    <property type="entry name" value="YjiS-like"/>
</dbReference>
<dbReference type="Proteomes" id="UP001277561">
    <property type="component" value="Unassembled WGS sequence"/>
</dbReference>
<reference evidence="3" key="1">
    <citation type="journal article" date="2023" name="Phytobiomes J">
        <title>Deciphering the key players within the bacterial microbiota associated with aerial crown gall tumors on rhododendron: Insights into the gallobiome.</title>
        <authorList>
            <person name="Kuzmanovic N."/>
            <person name="Nesme J."/>
            <person name="Wolf J."/>
            <person name="Neumann-Schaal M."/>
            <person name="Petersen J."/>
            <person name="Fernandez-Gnecco G."/>
            <person name="Sproeer C."/>
            <person name="Bunk B."/>
            <person name="Overmann J."/>
            <person name="Sorensen S.J."/>
            <person name="Idczak E."/>
            <person name="Smalla K."/>
        </authorList>
    </citation>
    <scope>NUCLEOTIDE SEQUENCE [LARGE SCALE GENOMIC DNA]</scope>
    <source>
        <strain evidence="3">Rho-14.1</strain>
    </source>
</reference>
<accession>A0ABU4W4D1</accession>
<keyword evidence="1" id="KW-1133">Transmembrane helix</keyword>
<feature type="domain" description="YjiS-like" evidence="2">
    <location>
        <begin position="53"/>
        <end position="82"/>
    </location>
</feature>
<sequence length="92" mass="10467">MDNFDYTLWAQIVVLLCSISATMIVSKYPIMESDSEADPQPALPKFLTIVLEEWPAKRRQRLALKELTDEALIDIGVSRSQAINEAAKPFWK</sequence>
<dbReference type="RefSeq" id="WP_320188758.1">
    <property type="nucleotide sequence ID" value="NZ_CP192771.1"/>
</dbReference>
<evidence type="ECO:0000259" key="2">
    <source>
        <dbReference type="Pfam" id="PF06568"/>
    </source>
</evidence>
<feature type="transmembrane region" description="Helical" evidence="1">
    <location>
        <begin position="6"/>
        <end position="25"/>
    </location>
</feature>
<protein>
    <submittedName>
        <fullName evidence="3">DUF1127 domain-containing protein</fullName>
    </submittedName>
</protein>
<evidence type="ECO:0000256" key="1">
    <source>
        <dbReference type="SAM" id="Phobius"/>
    </source>
</evidence>
<proteinExistence type="predicted"/>